<keyword evidence="7 15" id="KW-0812">Transmembrane</keyword>
<keyword evidence="12" id="KW-0902">Two-component regulatory system</keyword>
<dbReference type="Proteomes" id="UP000199604">
    <property type="component" value="Unassembled WGS sequence"/>
</dbReference>
<keyword evidence="19" id="KW-1185">Reference proteome</keyword>
<evidence type="ECO:0000256" key="6">
    <source>
        <dbReference type="ARBA" id="ARBA00022679"/>
    </source>
</evidence>
<dbReference type="AlphaFoldDB" id="A0A1I0XDR0"/>
<name>A0A1I0XDR0_9FLAO</name>
<dbReference type="GO" id="GO:0005886">
    <property type="term" value="C:plasma membrane"/>
    <property type="evidence" value="ECO:0007669"/>
    <property type="project" value="UniProtKB-SubCell"/>
</dbReference>
<dbReference type="Gene3D" id="6.10.340.10">
    <property type="match status" value="1"/>
</dbReference>
<evidence type="ECO:0000256" key="9">
    <source>
        <dbReference type="ARBA" id="ARBA00022777"/>
    </source>
</evidence>
<evidence type="ECO:0000259" key="17">
    <source>
        <dbReference type="PROSITE" id="PS50885"/>
    </source>
</evidence>
<evidence type="ECO:0000256" key="15">
    <source>
        <dbReference type="SAM" id="Phobius"/>
    </source>
</evidence>
<dbReference type="PROSITE" id="PS50109">
    <property type="entry name" value="HIS_KIN"/>
    <property type="match status" value="1"/>
</dbReference>
<feature type="coiled-coil region" evidence="14">
    <location>
        <begin position="234"/>
        <end position="261"/>
    </location>
</feature>
<evidence type="ECO:0000256" key="5">
    <source>
        <dbReference type="ARBA" id="ARBA00022553"/>
    </source>
</evidence>
<evidence type="ECO:0000313" key="19">
    <source>
        <dbReference type="Proteomes" id="UP000199604"/>
    </source>
</evidence>
<evidence type="ECO:0000256" key="12">
    <source>
        <dbReference type="ARBA" id="ARBA00023012"/>
    </source>
</evidence>
<evidence type="ECO:0000259" key="16">
    <source>
        <dbReference type="PROSITE" id="PS50109"/>
    </source>
</evidence>
<evidence type="ECO:0000256" key="4">
    <source>
        <dbReference type="ARBA" id="ARBA00022475"/>
    </source>
</evidence>
<keyword evidence="5" id="KW-0597">Phosphoprotein</keyword>
<comment type="subcellular location">
    <subcellularLocation>
        <location evidence="2">Cell membrane</location>
        <topology evidence="2">Multi-pass membrane protein</topology>
    </subcellularLocation>
</comment>
<keyword evidence="11 15" id="KW-1133">Transmembrane helix</keyword>
<organism evidence="18 19">
    <name type="scientific">Flavobacterium swingsii</name>
    <dbReference type="NCBI Taxonomy" id="498292"/>
    <lineage>
        <taxon>Bacteria</taxon>
        <taxon>Pseudomonadati</taxon>
        <taxon>Bacteroidota</taxon>
        <taxon>Flavobacteriia</taxon>
        <taxon>Flavobacteriales</taxon>
        <taxon>Flavobacteriaceae</taxon>
        <taxon>Flavobacterium</taxon>
    </lineage>
</organism>
<dbReference type="Gene3D" id="3.30.565.10">
    <property type="entry name" value="Histidine kinase-like ATPase, C-terminal domain"/>
    <property type="match status" value="1"/>
</dbReference>
<dbReference type="CDD" id="cd00082">
    <property type="entry name" value="HisKA"/>
    <property type="match status" value="1"/>
</dbReference>
<dbReference type="SUPFAM" id="SSF55874">
    <property type="entry name" value="ATPase domain of HSP90 chaperone/DNA topoisomerase II/histidine kinase"/>
    <property type="match status" value="1"/>
</dbReference>
<keyword evidence="8" id="KW-0547">Nucleotide-binding</keyword>
<evidence type="ECO:0000256" key="1">
    <source>
        <dbReference type="ARBA" id="ARBA00000085"/>
    </source>
</evidence>
<proteinExistence type="predicted"/>
<dbReference type="Pfam" id="PF02518">
    <property type="entry name" value="HATPase_c"/>
    <property type="match status" value="1"/>
</dbReference>
<evidence type="ECO:0000256" key="7">
    <source>
        <dbReference type="ARBA" id="ARBA00022692"/>
    </source>
</evidence>
<keyword evidence="10" id="KW-0067">ATP-binding</keyword>
<dbReference type="InterPro" id="IPR036097">
    <property type="entry name" value="HisK_dim/P_sf"/>
</dbReference>
<evidence type="ECO:0000256" key="8">
    <source>
        <dbReference type="ARBA" id="ARBA00022741"/>
    </source>
</evidence>
<keyword evidence="14" id="KW-0175">Coiled coil</keyword>
<evidence type="ECO:0000256" key="14">
    <source>
        <dbReference type="SAM" id="Coils"/>
    </source>
</evidence>
<dbReference type="SMART" id="SM00387">
    <property type="entry name" value="HATPase_c"/>
    <property type="match status" value="1"/>
</dbReference>
<dbReference type="EMBL" id="FOJT01000003">
    <property type="protein sequence ID" value="SFA98566.1"/>
    <property type="molecule type" value="Genomic_DNA"/>
</dbReference>
<dbReference type="InterPro" id="IPR003594">
    <property type="entry name" value="HATPase_dom"/>
</dbReference>
<dbReference type="EC" id="2.7.13.3" evidence="3"/>
<dbReference type="PROSITE" id="PS50885">
    <property type="entry name" value="HAMP"/>
    <property type="match status" value="1"/>
</dbReference>
<keyword evidence="13 15" id="KW-0472">Membrane</keyword>
<protein>
    <recommendedName>
        <fullName evidence="3">histidine kinase</fullName>
        <ecNumber evidence="3">2.7.13.3</ecNumber>
    </recommendedName>
</protein>
<evidence type="ECO:0000313" key="18">
    <source>
        <dbReference type="EMBL" id="SFA98566.1"/>
    </source>
</evidence>
<comment type="catalytic activity">
    <reaction evidence="1">
        <text>ATP + protein L-histidine = ADP + protein N-phospho-L-histidine.</text>
        <dbReference type="EC" id="2.7.13.3"/>
    </reaction>
</comment>
<dbReference type="SMART" id="SM00388">
    <property type="entry name" value="HisKA"/>
    <property type="match status" value="1"/>
</dbReference>
<dbReference type="STRING" id="498292.SAMN05660845_1161"/>
<sequence length="480" mass="54916">MRVRIFLSMILITLISSILIAGVSLIHFQIESKEYNQELLINKENQIKQHLQYVLAITPHPLTTFNIPSIFKDKIFEISDIHNIEIDMYDLNGRLLTTSNAPMIQGQISPNISDSILTKVKQSKKNRYVDIAESKGNKFQFSYSYLMDYVEKKPIGIIRLPYKEDNTFYQKQIEEFLKIFGFVYFAMFVISIWIALYLSRYITKSLETISNRLTKTSLTEKNKKIELVSNSYEIDKLVKSYNNMIDELEESANKLAQSEREGAWREMAKQVAHEIKNPLTPMRLTVQSYQRKFDPLDPNVNQKLNDYSKTLIQQIDTMSAVASAFSNFASMPAQQNETINVVDVVKLSLDIFNEDFIEFYSSSDEIITKIDRTQLIRIITNLVKNASQAIPEEQEIKKISVSVNKESDNAVITVKDNGKGIAIADFDRIFEPKFTTKSSGMGLGLGIIKNIIENYNGTITFTSKINKGTTFTVSLPITNQ</sequence>
<evidence type="ECO:0000256" key="2">
    <source>
        <dbReference type="ARBA" id="ARBA00004651"/>
    </source>
</evidence>
<evidence type="ECO:0000256" key="13">
    <source>
        <dbReference type="ARBA" id="ARBA00023136"/>
    </source>
</evidence>
<reference evidence="19" key="1">
    <citation type="submission" date="2016-10" db="EMBL/GenBank/DDBJ databases">
        <authorList>
            <person name="Varghese N."/>
            <person name="Submissions S."/>
        </authorList>
    </citation>
    <scope>NUCLEOTIDE SEQUENCE [LARGE SCALE GENOMIC DNA]</scope>
    <source>
        <strain evidence="19">DSM 21789</strain>
    </source>
</reference>
<accession>A0A1I0XDR0</accession>
<feature type="domain" description="HAMP" evidence="17">
    <location>
        <begin position="200"/>
        <end position="253"/>
    </location>
</feature>
<keyword evidence="9" id="KW-0418">Kinase</keyword>
<dbReference type="InterPro" id="IPR004358">
    <property type="entry name" value="Sig_transdc_His_kin-like_C"/>
</dbReference>
<feature type="transmembrane region" description="Helical" evidence="15">
    <location>
        <begin position="6"/>
        <end position="28"/>
    </location>
</feature>
<dbReference type="Gene3D" id="1.10.287.130">
    <property type="match status" value="1"/>
</dbReference>
<dbReference type="Pfam" id="PF00512">
    <property type="entry name" value="HisKA"/>
    <property type="match status" value="1"/>
</dbReference>
<dbReference type="PANTHER" id="PTHR45528">
    <property type="entry name" value="SENSOR HISTIDINE KINASE CPXA"/>
    <property type="match status" value="1"/>
</dbReference>
<dbReference type="InterPro" id="IPR036890">
    <property type="entry name" value="HATPase_C_sf"/>
</dbReference>
<dbReference type="SUPFAM" id="SSF47384">
    <property type="entry name" value="Homodimeric domain of signal transducing histidine kinase"/>
    <property type="match status" value="1"/>
</dbReference>
<dbReference type="InterPro" id="IPR050398">
    <property type="entry name" value="HssS/ArlS-like"/>
</dbReference>
<dbReference type="InterPro" id="IPR003660">
    <property type="entry name" value="HAMP_dom"/>
</dbReference>
<dbReference type="PRINTS" id="PR00344">
    <property type="entry name" value="BCTRLSENSOR"/>
</dbReference>
<gene>
    <name evidence="18" type="ORF">SAMN05660845_1161</name>
</gene>
<feature type="domain" description="Histidine kinase" evidence="16">
    <location>
        <begin position="270"/>
        <end position="479"/>
    </location>
</feature>
<evidence type="ECO:0000256" key="3">
    <source>
        <dbReference type="ARBA" id="ARBA00012438"/>
    </source>
</evidence>
<evidence type="ECO:0000256" key="10">
    <source>
        <dbReference type="ARBA" id="ARBA00022840"/>
    </source>
</evidence>
<dbReference type="InterPro" id="IPR005467">
    <property type="entry name" value="His_kinase_dom"/>
</dbReference>
<dbReference type="GO" id="GO:0005524">
    <property type="term" value="F:ATP binding"/>
    <property type="evidence" value="ECO:0007669"/>
    <property type="project" value="UniProtKB-KW"/>
</dbReference>
<keyword evidence="6" id="KW-0808">Transferase</keyword>
<evidence type="ECO:0000256" key="11">
    <source>
        <dbReference type="ARBA" id="ARBA00022989"/>
    </source>
</evidence>
<dbReference type="InterPro" id="IPR003661">
    <property type="entry name" value="HisK_dim/P_dom"/>
</dbReference>
<dbReference type="PANTHER" id="PTHR45528:SF1">
    <property type="entry name" value="SENSOR HISTIDINE KINASE CPXA"/>
    <property type="match status" value="1"/>
</dbReference>
<keyword evidence="4" id="KW-1003">Cell membrane</keyword>
<dbReference type="CDD" id="cd00075">
    <property type="entry name" value="HATPase"/>
    <property type="match status" value="1"/>
</dbReference>
<feature type="transmembrane region" description="Helical" evidence="15">
    <location>
        <begin position="179"/>
        <end position="198"/>
    </location>
</feature>
<dbReference type="GO" id="GO:0000155">
    <property type="term" value="F:phosphorelay sensor kinase activity"/>
    <property type="evidence" value="ECO:0007669"/>
    <property type="project" value="InterPro"/>
</dbReference>
<dbReference type="SMART" id="SM00304">
    <property type="entry name" value="HAMP"/>
    <property type="match status" value="1"/>
</dbReference>